<gene>
    <name evidence="1" type="ORF">IU459_33120</name>
</gene>
<proteinExistence type="predicted"/>
<dbReference type="EMBL" id="JADLQX010000041">
    <property type="protein sequence ID" value="MBF6302346.1"/>
    <property type="molecule type" value="Genomic_DNA"/>
</dbReference>
<accession>A0ABS0D0K9</accession>
<keyword evidence="2" id="KW-1185">Reference proteome</keyword>
<evidence type="ECO:0000313" key="1">
    <source>
        <dbReference type="EMBL" id="MBF6302346.1"/>
    </source>
</evidence>
<protein>
    <recommendedName>
        <fullName evidence="3">LGFP repeat-containing protein</fullName>
    </recommendedName>
</protein>
<name>A0ABS0D0K9_9NOCA</name>
<organism evidence="1 2">
    <name type="scientific">Nocardia amamiensis</name>
    <dbReference type="NCBI Taxonomy" id="404578"/>
    <lineage>
        <taxon>Bacteria</taxon>
        <taxon>Bacillati</taxon>
        <taxon>Actinomycetota</taxon>
        <taxon>Actinomycetes</taxon>
        <taxon>Mycobacteriales</taxon>
        <taxon>Nocardiaceae</taxon>
        <taxon>Nocardia</taxon>
    </lineage>
</organism>
<sequence length="85" mass="9929">MQGFQSGALYRRTDRPAYRVHGEIRERWNRSGFETGPLGWPTSDEIPFDSGTYQEFEEGRIYWTPKQTVALRTADGRDEPLHDTH</sequence>
<evidence type="ECO:0008006" key="3">
    <source>
        <dbReference type="Google" id="ProtNLM"/>
    </source>
</evidence>
<dbReference type="Proteomes" id="UP000702209">
    <property type="component" value="Unassembled WGS sequence"/>
</dbReference>
<comment type="caution">
    <text evidence="1">The sequence shown here is derived from an EMBL/GenBank/DDBJ whole genome shotgun (WGS) entry which is preliminary data.</text>
</comment>
<evidence type="ECO:0000313" key="2">
    <source>
        <dbReference type="Proteomes" id="UP000702209"/>
    </source>
</evidence>
<dbReference type="Pfam" id="PF08310">
    <property type="entry name" value="LGFP"/>
    <property type="match status" value="2"/>
</dbReference>
<reference evidence="1 2" key="1">
    <citation type="submission" date="2020-10" db="EMBL/GenBank/DDBJ databases">
        <title>Identification of Nocardia species via Next-generation sequencing and recognition of intraspecies genetic diversity.</title>
        <authorList>
            <person name="Li P."/>
            <person name="Li P."/>
            <person name="Lu B."/>
        </authorList>
    </citation>
    <scope>NUCLEOTIDE SEQUENCE [LARGE SCALE GENOMIC DNA]</scope>
    <source>
        <strain evidence="1 2">BJ06-0157</strain>
    </source>
</reference>
<dbReference type="InterPro" id="IPR013207">
    <property type="entry name" value="LGFP"/>
</dbReference>